<accession>A0A1M2V5C4</accession>
<feature type="compositionally biased region" description="Polar residues" evidence="4">
    <location>
        <begin position="581"/>
        <end position="605"/>
    </location>
</feature>
<gene>
    <name evidence="6" type="ORF">TRAPUB_6685</name>
</gene>
<feature type="region of interest" description="Disordered" evidence="4">
    <location>
        <begin position="652"/>
        <end position="685"/>
    </location>
</feature>
<dbReference type="PROSITE" id="PS50102">
    <property type="entry name" value="RRM"/>
    <property type="match status" value="1"/>
</dbReference>
<evidence type="ECO:0000256" key="1">
    <source>
        <dbReference type="ARBA" id="ARBA00022737"/>
    </source>
</evidence>
<feature type="compositionally biased region" description="Polar residues" evidence="4">
    <location>
        <begin position="492"/>
        <end position="506"/>
    </location>
</feature>
<feature type="region of interest" description="Disordered" evidence="4">
    <location>
        <begin position="1"/>
        <end position="60"/>
    </location>
</feature>
<organism evidence="6 7">
    <name type="scientific">Trametes pubescens</name>
    <name type="common">White-rot fungus</name>
    <dbReference type="NCBI Taxonomy" id="154538"/>
    <lineage>
        <taxon>Eukaryota</taxon>
        <taxon>Fungi</taxon>
        <taxon>Dikarya</taxon>
        <taxon>Basidiomycota</taxon>
        <taxon>Agaricomycotina</taxon>
        <taxon>Agaricomycetes</taxon>
        <taxon>Polyporales</taxon>
        <taxon>Polyporaceae</taxon>
        <taxon>Trametes</taxon>
    </lineage>
</organism>
<feature type="region of interest" description="Disordered" evidence="4">
    <location>
        <begin position="489"/>
        <end position="605"/>
    </location>
</feature>
<evidence type="ECO:0000256" key="2">
    <source>
        <dbReference type="ARBA" id="ARBA00022884"/>
    </source>
</evidence>
<dbReference type="SUPFAM" id="SSF54928">
    <property type="entry name" value="RNA-binding domain, RBD"/>
    <property type="match status" value="1"/>
</dbReference>
<evidence type="ECO:0000256" key="4">
    <source>
        <dbReference type="SAM" id="MobiDB-lite"/>
    </source>
</evidence>
<dbReference type="InterPro" id="IPR000504">
    <property type="entry name" value="RRM_dom"/>
</dbReference>
<feature type="compositionally biased region" description="Polar residues" evidence="4">
    <location>
        <begin position="533"/>
        <end position="573"/>
    </location>
</feature>
<proteinExistence type="predicted"/>
<keyword evidence="2 3" id="KW-0694">RNA-binding</keyword>
<comment type="caution">
    <text evidence="6">The sequence shown here is derived from an EMBL/GenBank/DDBJ whole genome shotgun (WGS) entry which is preliminary data.</text>
</comment>
<evidence type="ECO:0000313" key="6">
    <source>
        <dbReference type="EMBL" id="OJT02829.1"/>
    </source>
</evidence>
<name>A0A1M2V5C4_TRAPU</name>
<evidence type="ECO:0000313" key="7">
    <source>
        <dbReference type="Proteomes" id="UP000184267"/>
    </source>
</evidence>
<keyword evidence="1" id="KW-0677">Repeat</keyword>
<dbReference type="GO" id="GO:0003723">
    <property type="term" value="F:RNA binding"/>
    <property type="evidence" value="ECO:0007669"/>
    <property type="project" value="UniProtKB-UniRule"/>
</dbReference>
<dbReference type="EMBL" id="MNAD01001649">
    <property type="protein sequence ID" value="OJT02829.1"/>
    <property type="molecule type" value="Genomic_DNA"/>
</dbReference>
<dbReference type="SMART" id="SM00360">
    <property type="entry name" value="RRM"/>
    <property type="match status" value="2"/>
</dbReference>
<feature type="compositionally biased region" description="Pro residues" evidence="4">
    <location>
        <begin position="43"/>
        <end position="53"/>
    </location>
</feature>
<dbReference type="Gene3D" id="3.30.70.330">
    <property type="match status" value="2"/>
</dbReference>
<feature type="domain" description="RRM" evidence="5">
    <location>
        <begin position="132"/>
        <end position="214"/>
    </location>
</feature>
<dbReference type="OrthoDB" id="271725at2759"/>
<reference evidence="6 7" key="1">
    <citation type="submission" date="2016-10" db="EMBL/GenBank/DDBJ databases">
        <title>Genome sequence of the basidiomycete white-rot fungus Trametes pubescens.</title>
        <authorList>
            <person name="Makela M.R."/>
            <person name="Granchi Z."/>
            <person name="Peng M."/>
            <person name="De Vries R.P."/>
            <person name="Grigoriev I."/>
            <person name="Riley R."/>
            <person name="Hilden K."/>
        </authorList>
    </citation>
    <scope>NUCLEOTIDE SEQUENCE [LARGE SCALE GENOMIC DNA]</scope>
    <source>
        <strain evidence="6 7">FBCC735</strain>
    </source>
</reference>
<dbReference type="OMA" id="TPYRIMS"/>
<sequence length="757" mass="81011">MLAPTREGVLRKGLSDALPPPFVPAAARLQYDPEQDDSKGAPPASPGAGPHPPNVYINGLPPNFPEEDLLAMTSPFGNVLSVRTFTRHVSDKPSFESLDAAEKCIESLRKYRNLHPSFSKVKMEQLRDTGSTNLYMEGLPLSITEETLRALVTPYRIMSSRFFHTRLSSPPRIIAFVRLESRAAAEDIIERLHGRLVRGWNDAGCRISVRFADTADQRELRRTERHGREDEQSPARLTMARAALLNLKGTQCQPDDLSPPLGNLNLADLQTSPNLGLALNNLGLGHLGGSLSPATGLSPLQTQGSFAGGVGRQRFSSFSSTTSDLDAFNTPASHVPTHDLRIPQQALPGNPSGLLDEQSQLQLALMSMQGLRAGGTQHGYTPVEQLILQAHARQRGDAICGSTDGGPGHLHDARTSAGLRLASTARDVNRRLLGCLPQMSEDDFHATANRLQDQQNVAQRFSRDANGRTFGHLEADAQSASLVSDLERRLSASDQQTRQRNHTLASQVRGDGGTQGLHTRSSTLPSQYLGLRNPTQALPHSHNTLYDSGASANNNVSFQPHQTRSGMTNSSRATSHKHVPQSPSISNAPRHTSISNLSTNPQTNTHALFTSKSNINLPSIGHRAAQHVNTGSSVASPQASSVAAFSTQANRTKNNGMAGASAVGHPTDAREGTIAQDPDADDGESPIVSPALTYSARTPVTLSPATPYSGFFSDGGDAFKGSSLSGKIATEGLNALRPTKDGGETVNIKVATSMLDQ</sequence>
<evidence type="ECO:0000256" key="3">
    <source>
        <dbReference type="PROSITE-ProRule" id="PRU00176"/>
    </source>
</evidence>
<dbReference type="AlphaFoldDB" id="A0A1M2V5C4"/>
<feature type="compositionally biased region" description="Polar residues" evidence="4">
    <location>
        <begin position="516"/>
        <end position="526"/>
    </location>
</feature>
<dbReference type="PANTHER" id="PTHR24012">
    <property type="entry name" value="RNA BINDING PROTEIN"/>
    <property type="match status" value="1"/>
</dbReference>
<dbReference type="InterPro" id="IPR035979">
    <property type="entry name" value="RBD_domain_sf"/>
</dbReference>
<dbReference type="InterPro" id="IPR012677">
    <property type="entry name" value="Nucleotide-bd_a/b_plait_sf"/>
</dbReference>
<protein>
    <submittedName>
        <fullName evidence="6">Sporulation-specific protein 5</fullName>
    </submittedName>
</protein>
<dbReference type="Pfam" id="PF00076">
    <property type="entry name" value="RRM_1"/>
    <property type="match status" value="2"/>
</dbReference>
<keyword evidence="7" id="KW-1185">Reference proteome</keyword>
<evidence type="ECO:0000259" key="5">
    <source>
        <dbReference type="PROSITE" id="PS50102"/>
    </source>
</evidence>
<dbReference type="STRING" id="154538.A0A1M2V5C4"/>
<dbReference type="Proteomes" id="UP000184267">
    <property type="component" value="Unassembled WGS sequence"/>
</dbReference>